<proteinExistence type="predicted"/>
<accession>Q7UEG9</accession>
<dbReference type="EnsemblBacteria" id="CAD79067">
    <property type="protein sequence ID" value="CAD79067"/>
    <property type="gene ID" value="RB11339"/>
</dbReference>
<keyword evidence="2" id="KW-1185">Reference proteome</keyword>
<evidence type="ECO:0000313" key="1">
    <source>
        <dbReference type="EMBL" id="CAD79067.1"/>
    </source>
</evidence>
<gene>
    <name evidence="1" type="ordered locus">RB11339</name>
</gene>
<protein>
    <submittedName>
        <fullName evidence="1">Uncharacterized protein</fullName>
    </submittedName>
</protein>
<dbReference type="HOGENOM" id="CLU_1915447_0_0_0"/>
<dbReference type="KEGG" id="rba:RB11339"/>
<evidence type="ECO:0000313" key="2">
    <source>
        <dbReference type="Proteomes" id="UP000001025"/>
    </source>
</evidence>
<dbReference type="Proteomes" id="UP000001025">
    <property type="component" value="Chromosome"/>
</dbReference>
<sequence>MTPTNSSNFDRYQASHSAPPSRFLSCQSCMSSSWIWLTVGGGETSDSRSSRIVWTLPPLTPTAMPISSSHTPGSRTECFVRNESTPSLLIKPSVILRRQSSPALISLRSIQTTWPRSSRSSLIRCTSPSFES</sequence>
<name>Q7UEG9_RHOBA</name>
<organism evidence="1 2">
    <name type="scientific">Rhodopirellula baltica (strain DSM 10527 / NCIMB 13988 / SH1)</name>
    <dbReference type="NCBI Taxonomy" id="243090"/>
    <lineage>
        <taxon>Bacteria</taxon>
        <taxon>Pseudomonadati</taxon>
        <taxon>Planctomycetota</taxon>
        <taxon>Planctomycetia</taxon>
        <taxon>Pirellulales</taxon>
        <taxon>Pirellulaceae</taxon>
        <taxon>Rhodopirellula</taxon>
    </lineage>
</organism>
<dbReference type="AlphaFoldDB" id="Q7UEG9"/>
<dbReference type="EMBL" id="BX294153">
    <property type="protein sequence ID" value="CAD79067.1"/>
    <property type="molecule type" value="Genomic_DNA"/>
</dbReference>
<reference evidence="1 2" key="1">
    <citation type="journal article" date="2003" name="Proc. Natl. Acad. Sci. U.S.A.">
        <title>Complete genome sequence of the marine planctomycete Pirellula sp. strain 1.</title>
        <authorList>
            <person name="Gloeckner F.O."/>
            <person name="Kube M."/>
            <person name="Bauer M."/>
            <person name="Teeling H."/>
            <person name="Lombardot T."/>
            <person name="Ludwig W."/>
            <person name="Gade D."/>
            <person name="Beck A."/>
            <person name="Borzym K."/>
            <person name="Heitmann K."/>
            <person name="Rabus R."/>
            <person name="Schlesner H."/>
            <person name="Amann R."/>
            <person name="Reinhardt R."/>
        </authorList>
    </citation>
    <scope>NUCLEOTIDE SEQUENCE [LARGE SCALE GENOMIC DNA]</scope>
    <source>
        <strain evidence="2">DSM 10527 / NCIMB 13988 / SH1</strain>
    </source>
</reference>
<dbReference type="InParanoid" id="Q7UEG9"/>